<keyword evidence="3" id="KW-1185">Reference proteome</keyword>
<proteinExistence type="predicted"/>
<dbReference type="Pfam" id="PF01557">
    <property type="entry name" value="FAA_hydrolase"/>
    <property type="match status" value="1"/>
</dbReference>
<gene>
    <name evidence="2" type="ORF">CCY01nite_11410</name>
</gene>
<sequence length="339" mass="38073">MKLVTYLREEVDQLAMLVNGQLYNLQELHPDLPTTMHMFLQMWEEVIDLAKSIDAQLKAGKMPRANTWGVPYDNATLLAPVPFPTSCRDGYAFRQHVAAARRNRKVDMIPEFDQYPIFYFTNHNAIQGPGDIYCMPDHFRNLDFELEAAIVICKRGRNITAEEADEYIGGYMIMNDMSARLLQMEEMKLNLGPAKGKDFSTVIGPMLVTADELEPYRIPAKEGHTGNAFNLSMRCWVNGQQVSEGNMGDMDWTFAEIVERCAYGADILPGDVIGSGTVGTGCFLELNGTGKLNDPNYTPQWLQPGDVVEMEIEGLGRLKNTIVAEDSEFSILARKKNVQ</sequence>
<dbReference type="InterPro" id="IPR036663">
    <property type="entry name" value="Fumarylacetoacetase_C_sf"/>
</dbReference>
<dbReference type="InterPro" id="IPR011234">
    <property type="entry name" value="Fumarylacetoacetase-like_C"/>
</dbReference>
<protein>
    <submittedName>
        <fullName evidence="2">Fumarylacetoacetase</fullName>
    </submittedName>
</protein>
<dbReference type="Gene3D" id="3.90.850.10">
    <property type="entry name" value="Fumarylacetoacetase-like, C-terminal domain"/>
    <property type="match status" value="1"/>
</dbReference>
<evidence type="ECO:0000313" key="2">
    <source>
        <dbReference type="EMBL" id="GEP94881.1"/>
    </source>
</evidence>
<evidence type="ECO:0000259" key="1">
    <source>
        <dbReference type="Pfam" id="PF01557"/>
    </source>
</evidence>
<comment type="caution">
    <text evidence="2">The sequence shown here is derived from an EMBL/GenBank/DDBJ whole genome shotgun (WGS) entry which is preliminary data.</text>
</comment>
<accession>A0A512RGP6</accession>
<dbReference type="GO" id="GO:0003824">
    <property type="term" value="F:catalytic activity"/>
    <property type="evidence" value="ECO:0007669"/>
    <property type="project" value="InterPro"/>
</dbReference>
<dbReference type="EMBL" id="BKAU01000001">
    <property type="protein sequence ID" value="GEP94881.1"/>
    <property type="molecule type" value="Genomic_DNA"/>
</dbReference>
<dbReference type="OrthoDB" id="3766879at2"/>
<dbReference type="PANTHER" id="PTHR43211:SF1">
    <property type="entry name" value="BLL6422 PROTEIN"/>
    <property type="match status" value="1"/>
</dbReference>
<feature type="domain" description="Fumarylacetoacetase-like C-terminal" evidence="1">
    <location>
        <begin position="88"/>
        <end position="323"/>
    </location>
</feature>
<reference evidence="2 3" key="1">
    <citation type="submission" date="2019-07" db="EMBL/GenBank/DDBJ databases">
        <title>Whole genome shotgun sequence of Chitinophaga cymbidii NBRC 109752.</title>
        <authorList>
            <person name="Hosoyama A."/>
            <person name="Uohara A."/>
            <person name="Ohji S."/>
            <person name="Ichikawa N."/>
        </authorList>
    </citation>
    <scope>NUCLEOTIDE SEQUENCE [LARGE SCALE GENOMIC DNA]</scope>
    <source>
        <strain evidence="2 3">NBRC 109752</strain>
    </source>
</reference>
<evidence type="ECO:0000313" key="3">
    <source>
        <dbReference type="Proteomes" id="UP000321436"/>
    </source>
</evidence>
<dbReference type="RefSeq" id="WP_146858663.1">
    <property type="nucleotide sequence ID" value="NZ_BKAU01000001.1"/>
</dbReference>
<dbReference type="PANTHER" id="PTHR43211">
    <property type="entry name" value="FUMARYLACETOACETATE HYDROLASE"/>
    <property type="match status" value="1"/>
</dbReference>
<name>A0A512RGP6_9BACT</name>
<dbReference type="AlphaFoldDB" id="A0A512RGP6"/>
<dbReference type="Proteomes" id="UP000321436">
    <property type="component" value="Unassembled WGS sequence"/>
</dbReference>
<organism evidence="2 3">
    <name type="scientific">Chitinophaga cymbidii</name>
    <dbReference type="NCBI Taxonomy" id="1096750"/>
    <lineage>
        <taxon>Bacteria</taxon>
        <taxon>Pseudomonadati</taxon>
        <taxon>Bacteroidota</taxon>
        <taxon>Chitinophagia</taxon>
        <taxon>Chitinophagales</taxon>
        <taxon>Chitinophagaceae</taxon>
        <taxon>Chitinophaga</taxon>
    </lineage>
</organism>
<dbReference type="SUPFAM" id="SSF56529">
    <property type="entry name" value="FAH"/>
    <property type="match status" value="1"/>
</dbReference>